<keyword evidence="2" id="KW-1185">Reference proteome</keyword>
<dbReference type="KEGG" id="xla:108713828"/>
<dbReference type="RefSeq" id="XP_018112963.1">
    <property type="nucleotide sequence ID" value="XM_018257474.2"/>
</dbReference>
<evidence type="ECO:0000256" key="1">
    <source>
        <dbReference type="SAM" id="MobiDB-lite"/>
    </source>
</evidence>
<gene>
    <name evidence="3" type="primary">LOC108713828</name>
</gene>
<feature type="compositionally biased region" description="Basic residues" evidence="1">
    <location>
        <begin position="9"/>
        <end position="19"/>
    </location>
</feature>
<accession>A0A8J0V0B9</accession>
<evidence type="ECO:0000313" key="3">
    <source>
        <dbReference type="RefSeq" id="XP_018112963.1"/>
    </source>
</evidence>
<feature type="compositionally biased region" description="Low complexity" evidence="1">
    <location>
        <begin position="172"/>
        <end position="183"/>
    </location>
</feature>
<proteinExistence type="predicted"/>
<dbReference type="AlphaFoldDB" id="A0A8J0V0B9"/>
<evidence type="ECO:0000313" key="2">
    <source>
        <dbReference type="Proteomes" id="UP000186698"/>
    </source>
</evidence>
<protein>
    <submittedName>
        <fullName evidence="3">Uncharacterized protein LOC108713828</fullName>
    </submittedName>
</protein>
<reference evidence="3" key="1">
    <citation type="submission" date="2025-08" db="UniProtKB">
        <authorList>
            <consortium name="RefSeq"/>
        </authorList>
    </citation>
    <scope>IDENTIFICATION</scope>
    <source>
        <strain evidence="3">J_2021</strain>
        <tissue evidence="3">Erythrocytes</tissue>
    </source>
</reference>
<dbReference type="Proteomes" id="UP000186698">
    <property type="component" value="Chromosome 4L"/>
</dbReference>
<organism evidence="2 3">
    <name type="scientific">Xenopus laevis</name>
    <name type="common">African clawed frog</name>
    <dbReference type="NCBI Taxonomy" id="8355"/>
    <lineage>
        <taxon>Eukaryota</taxon>
        <taxon>Metazoa</taxon>
        <taxon>Chordata</taxon>
        <taxon>Craniata</taxon>
        <taxon>Vertebrata</taxon>
        <taxon>Euteleostomi</taxon>
        <taxon>Amphibia</taxon>
        <taxon>Batrachia</taxon>
        <taxon>Anura</taxon>
        <taxon>Pipoidea</taxon>
        <taxon>Pipidae</taxon>
        <taxon>Xenopodinae</taxon>
        <taxon>Xenopus</taxon>
        <taxon>Xenopus</taxon>
    </lineage>
</organism>
<sequence length="268" mass="28961">MEANEAHVRSRVKKRRALVPKRFQEEADSLARTIARPKRKVNFPPQGKSPPRKSGLSGCGRDDGTDNEEAEASQHLGTERDDVTSYASDAVERAESAAGVRKSRIGGSQKGDPHAESPNLEAQQGERFGDSQGRRVGGPDRVPTATNVHQEGVRREKTRGAHHNQGGPGKGAAVRPTPATTRATAKRNFQMKGNGGWKLHPPPRSTGTGEPAPCRPQQQGEGGVSDLEATTGQYLNKGTHRWHTGTEAMVQSEETWMGTEARTALLGW</sequence>
<feature type="region of interest" description="Disordered" evidence="1">
    <location>
        <begin position="1"/>
        <end position="226"/>
    </location>
</feature>
<dbReference type="GeneID" id="108713828"/>
<name>A0A8J0V0B9_XENLA</name>